<gene>
    <name evidence="2" type="ORF">PoMZ_09336</name>
</gene>
<feature type="region of interest" description="Disordered" evidence="1">
    <location>
        <begin position="127"/>
        <end position="196"/>
    </location>
</feature>
<name>A0A4P7MTZ7_PYROR</name>
<protein>
    <submittedName>
        <fullName evidence="2">Uncharacterized protein</fullName>
    </submittedName>
</protein>
<feature type="compositionally biased region" description="Basic residues" evidence="1">
    <location>
        <begin position="186"/>
        <end position="196"/>
    </location>
</feature>
<accession>A0A4P7MTZ7</accession>
<dbReference type="EMBL" id="CP034204">
    <property type="protein sequence ID" value="QBZ53648.1"/>
    <property type="molecule type" value="Genomic_DNA"/>
</dbReference>
<dbReference type="AlphaFoldDB" id="A0A4P7MTZ7"/>
<evidence type="ECO:0000313" key="2">
    <source>
        <dbReference type="EMBL" id="QBZ53648.1"/>
    </source>
</evidence>
<feature type="compositionally biased region" description="Polar residues" evidence="1">
    <location>
        <begin position="171"/>
        <end position="185"/>
    </location>
</feature>
<dbReference type="Proteomes" id="UP000294847">
    <property type="component" value="Chromosome 1"/>
</dbReference>
<reference evidence="2 3" key="1">
    <citation type="journal article" date="2019" name="Mol. Biol. Evol.">
        <title>Blast fungal genomes show frequent chromosomal changes, gene gains and losses, and effector gene turnover.</title>
        <authorList>
            <person name="Gomez Luciano L.B."/>
            <person name="Jason Tsai I."/>
            <person name="Chuma I."/>
            <person name="Tosa Y."/>
            <person name="Chen Y.H."/>
            <person name="Li J.Y."/>
            <person name="Li M.Y."/>
            <person name="Jade Lu M.Y."/>
            <person name="Nakayashiki H."/>
            <person name="Li W.H."/>
        </authorList>
    </citation>
    <scope>NUCLEOTIDE SEQUENCE [LARGE SCALE GENOMIC DNA]</scope>
    <source>
        <strain evidence="2">MZ5-1-6</strain>
    </source>
</reference>
<sequence>MRGEVTAIREHNKHRGAGKTIFQWPTEGGEKTKFIVWTVTPNPKEPTQVTPPCDPNKNEGKEEIYYAITSGVPDGRRWDASRFTKVETSVPVVEEATGACGGGTAKRDLDVYNPAAGKGAVAKVTAGKGSVPDKRKSFSGRRVQGAVVKSGKGRIGTVLKSGNNVAPAKGTTASKHSTTRGNSRISGKKPTRSIKF</sequence>
<organism evidence="2 3">
    <name type="scientific">Pyricularia oryzae</name>
    <name type="common">Rice blast fungus</name>
    <name type="synonym">Magnaporthe oryzae</name>
    <dbReference type="NCBI Taxonomy" id="318829"/>
    <lineage>
        <taxon>Eukaryota</taxon>
        <taxon>Fungi</taxon>
        <taxon>Dikarya</taxon>
        <taxon>Ascomycota</taxon>
        <taxon>Pezizomycotina</taxon>
        <taxon>Sordariomycetes</taxon>
        <taxon>Sordariomycetidae</taxon>
        <taxon>Magnaporthales</taxon>
        <taxon>Pyriculariaceae</taxon>
        <taxon>Pyricularia</taxon>
    </lineage>
</organism>
<evidence type="ECO:0000256" key="1">
    <source>
        <dbReference type="SAM" id="MobiDB-lite"/>
    </source>
</evidence>
<proteinExistence type="predicted"/>
<evidence type="ECO:0000313" key="3">
    <source>
        <dbReference type="Proteomes" id="UP000294847"/>
    </source>
</evidence>